<organism evidence="1 2">
    <name type="scientific">Achromobacter ruhlandii</name>
    <dbReference type="NCBI Taxonomy" id="72557"/>
    <lineage>
        <taxon>Bacteria</taxon>
        <taxon>Pseudomonadati</taxon>
        <taxon>Pseudomonadota</taxon>
        <taxon>Betaproteobacteria</taxon>
        <taxon>Burkholderiales</taxon>
        <taxon>Alcaligenaceae</taxon>
        <taxon>Achromobacter</taxon>
    </lineage>
</organism>
<dbReference type="RefSeq" id="WP_169536517.1">
    <property type="nucleotide sequence ID" value="NZ_JABBZE010000098.1"/>
</dbReference>
<feature type="non-terminal residue" evidence="1">
    <location>
        <position position="1"/>
    </location>
</feature>
<accession>A0A848NIL0</accession>
<evidence type="ECO:0000313" key="1">
    <source>
        <dbReference type="EMBL" id="NMU90393.1"/>
    </source>
</evidence>
<gene>
    <name evidence="1" type="ORF">HGQ98_11260</name>
</gene>
<dbReference type="EMBL" id="JABBZE010000098">
    <property type="protein sequence ID" value="NMU90393.1"/>
    <property type="molecule type" value="Genomic_DNA"/>
</dbReference>
<protein>
    <submittedName>
        <fullName evidence="1">Uncharacterized protein</fullName>
    </submittedName>
</protein>
<comment type="caution">
    <text evidence="1">The sequence shown here is derived from an EMBL/GenBank/DDBJ whole genome shotgun (WGS) entry which is preliminary data.</text>
</comment>
<dbReference type="Proteomes" id="UP000542405">
    <property type="component" value="Unassembled WGS sequence"/>
</dbReference>
<proteinExistence type="predicted"/>
<dbReference type="AlphaFoldDB" id="A0A848NIL0"/>
<reference evidence="1 2" key="1">
    <citation type="submission" date="2020-04" db="EMBL/GenBank/DDBJ databases">
        <title>Achromobacter ruhlandii genome sequencing and assembly.</title>
        <authorList>
            <person name="Martins R.C.R."/>
            <person name="Perdigao-Neto L.V."/>
            <person name="Levin A.S.S."/>
            <person name="Costa S.F."/>
        </authorList>
    </citation>
    <scope>NUCLEOTIDE SEQUENCE [LARGE SCALE GENOMIC DNA]</scope>
    <source>
        <strain evidence="1 2">9035ralo</strain>
    </source>
</reference>
<sequence>VVGRLPTSGGVCVRGAARGGEVAGRVQPARARTGCPMCSRRAPGDAALAWLQQVVRDAAARLAD</sequence>
<name>A0A848NIL0_9BURK</name>
<evidence type="ECO:0000313" key="2">
    <source>
        <dbReference type="Proteomes" id="UP000542405"/>
    </source>
</evidence>